<gene>
    <name evidence="4" type="ORF">FHR24_000277</name>
</gene>
<feature type="region of interest" description="Disordered" evidence="2">
    <location>
        <begin position="1695"/>
        <end position="1716"/>
    </location>
</feature>
<dbReference type="EMBL" id="JAASQL010000001">
    <property type="protein sequence ID" value="NIJ43838.1"/>
    <property type="molecule type" value="Genomic_DNA"/>
</dbReference>
<dbReference type="InterPro" id="IPR026906">
    <property type="entry name" value="LRR_5"/>
</dbReference>
<name>A0ABX0U4Z7_9FLAO</name>
<dbReference type="Proteomes" id="UP000745859">
    <property type="component" value="Unassembled WGS sequence"/>
</dbReference>
<evidence type="ECO:0000256" key="1">
    <source>
        <dbReference type="ARBA" id="ARBA00022729"/>
    </source>
</evidence>
<feature type="chain" id="PRO_5046993572" description="Leucine rich repeat-containing protein" evidence="3">
    <location>
        <begin position="21"/>
        <end position="2436"/>
    </location>
</feature>
<feature type="compositionally biased region" description="Gly residues" evidence="2">
    <location>
        <begin position="1706"/>
        <end position="1716"/>
    </location>
</feature>
<comment type="caution">
    <text evidence="4">The sequence shown here is derived from an EMBL/GenBank/DDBJ whole genome shotgun (WGS) entry which is preliminary data.</text>
</comment>
<dbReference type="InterPro" id="IPR053139">
    <property type="entry name" value="Surface_bspA-like"/>
</dbReference>
<sequence>MKQKLLFKLLLLFSIISLQAQTFTADGINYNITNEANKTVEVGDNTSYYKYVNNLDRFGSFFRGYSVNIPSTVANGGTTYTVTSIGVGAFKDCGDMTSLTIPNTVTTIKEYAFYKQSALTSLTIPNSVISIGDFAFEGGGGGIRSSLISSIDNSSSIRSLTLGSSLKTIGISAFKNCHRLESITIPDSVTDIGASAFETSNSLHFRYNNLTSLTLGNSVINIGAAAFKGCTNLTSLTIPNSVISIGASAFEAVKDHIFIGEESSLKLTTLILGNSITSIGDNAFRGCTNLTSLTIPNSVISIGASAFSTINDYGLSSNKSLTLTSLTLGNSLTSIGASAFKGCTNLTSLTIPDSVISIGDSAFSTTNSSSYSNNNKPLNLTSLTLGSSLTSIGANAFKGCINLTSLVIPDSVISIGDSAFSTTNSSSLFNDSKPLNLTSLTLGNSLTSIGGSAFKGSNNLVSLIIPDAVTSIGNYAFEMVNKGDYFTGDYSSSLTKVTVKLRTPLNISNTVFANAILNNINLSVPVGTESVYAGAAVWQDFKNGVDSENVSTFFTDNGVNYVVTNSAKKTVEVHINTAYSGVSLTIPNTVTDANSNIEYTVTSIGTGAFLGNTTVTTLTIPNSIKTIGENAFSNCTGLTTVSSKILKPITINANVFENVAIENVDLKVLVNSKDLHKATPVWQDFKTITEDESLSTQFAVNGINYIVINTVDKIVAVAKNTAYVGAAVIPSTVIDENSTIEYTVNSIGNSAFLDDTNLTGITLPVSVTSIGDSAFSGCIGLTNIVFPETITSIGNNAFSGCVDLSSIGVKMSTPISINSSVFNNVTIGAIDLNVPIGTKALYEAAAVWQDFKTITEDESLSPQFTVDGIKYIITDSANKKVKVGINTGFVGVAIIPNKITNSDTFIEYSVTSIGKNAFSEASSLTSITIGDAITSIEKNAFKESGLTGDIIIPKSVTSIGEYAFAECVGLTSIELSESLTSIETYTFSGCTGLTNIVLPESLTSLKDFSFDSCTGLTSVSVKMFTPTSINPAVFNNVDIAEIELKIPYTTKALYQVAAVWKDFKSIIEDESLSTLFTVDNINYIVTSKTNKTAIVGNNRSYTGAANIPNSVTDTDSSIEYTVTGIADYAFVGNKDLTNLTIGDSIKTIGLGAFYTSGLSGDLILPNSIVKIGEAAFSECNGLTSLVLSESLTNIENYAFYGCSGLTTLAIPNAVINIGDYAFVETSNLTNLTLGTSIATIGKGAFYKSGLSGSLTLPESITSIGDAAFSECSGLTAINIPQAITSVQPYVFYGCSGLTSINIPDTVTTIGSNAFYGCSSLTTLNIPDAVTSIGDYAFVETSNLTSLTLGSSITAIGTGTFYKSGLSGDLTLPESLTTIGEAAFSECSALTSINIPEAIKSIGSYTFYNCNSLTSLTIPGMVAAIGTNAFTLCTGLTSLKVKNPTPVIINTAVFSNVTLANIALKVPGGAKALYEAASVWQDFKSIEEDDNLNTKFTVDGLVYSIVDSANNTVAVADNTNYTQITVKIPEKVTDPSTDISYKVTAITKNAFKDNTNIAYLDISEAVGLETIGEAAFSGCTQLSGVLSIPSLVTSIGERAFSGCVAITSVAVRNPVPVSIESNVFEGLTLSTVDLNVPNATAKTAYELALVWQDFKTISVPEFTVGGLIYTIVDPINHTVEVGDNTSFADSMVSIPDSVTDPNTTTNQGGGDGIDDGGFGGDGGFGDGGYDDGGLGDVGGGNEGGVTYNVVGISKNAFKNNTTITVLDVSAAASLKTIGAAAFSGCTELTGALSFPSLVTTIEASAFLNCSKLTGELTLPNTLNTIGDAAFKNCTGFTSVTAKNPIPVSINATVFEGLTLSNITLNVSSGSAISAYSTAAVWKDFNPIVAPIFMFESITYKVTDLANKTVELGDNIEYAGTTVTIPSTVTDGKTTYKVTSIADKAFRQNSNIISVDLSGATYLETIGQESFSGCTNLLTVTLPNSVTNLDDFAFGGSSSLTSIILPDSVTSIGNGVFSSCTSLTTAVIGNSLTDLKSSNFNNCSSLVSVTIGSAVTSIGSYTFSGCSSLKNVIVKNTTPIAGLNSNVFNSLTLENITLKVPNIASKELYEVASVWQDFRICVSFTANNLDFNITDETTNNVELGFNSLHTGSVTVPATVTFNGNVYKVTAIANDAFKDNTDITSIDLSGATNLKTIGASAFKNATNLKTVLIPDTVTSIGESAFADTTSLEVVTFGEQNKETSSSKITNQYSRVNKTTTETSNSLTSIGDYAFSSSGLVSITIPEAVISIGEGAFANCNKLETIIVENPNPVDISGKNVFEGLTLNNITLKTPSTSAKDTYQLAEVWKDFKTTEEDTLNTDNNTINKEISVKITSNQIEIIGNTTVTVNRITVITNLGRLYSTVVNNNQVNITTLENGVYLIKIETNKGTILKRFIKQ</sequence>
<evidence type="ECO:0000313" key="5">
    <source>
        <dbReference type="Proteomes" id="UP000745859"/>
    </source>
</evidence>
<proteinExistence type="predicted"/>
<keyword evidence="1 3" id="KW-0732">Signal</keyword>
<evidence type="ECO:0000256" key="3">
    <source>
        <dbReference type="SAM" id="SignalP"/>
    </source>
</evidence>
<evidence type="ECO:0008006" key="6">
    <source>
        <dbReference type="Google" id="ProtNLM"/>
    </source>
</evidence>
<dbReference type="SUPFAM" id="SSF52058">
    <property type="entry name" value="L domain-like"/>
    <property type="match status" value="7"/>
</dbReference>
<dbReference type="PANTHER" id="PTHR45661">
    <property type="entry name" value="SURFACE ANTIGEN"/>
    <property type="match status" value="1"/>
</dbReference>
<protein>
    <recommendedName>
        <fullName evidence="6">Leucine rich repeat-containing protein</fullName>
    </recommendedName>
</protein>
<accession>A0ABX0U4Z7</accession>
<evidence type="ECO:0000313" key="4">
    <source>
        <dbReference type="EMBL" id="NIJ43838.1"/>
    </source>
</evidence>
<dbReference type="PANTHER" id="PTHR45661:SF3">
    <property type="entry name" value="IG-LIKE DOMAIN-CONTAINING PROTEIN"/>
    <property type="match status" value="1"/>
</dbReference>
<dbReference type="NCBIfam" id="TIGR04183">
    <property type="entry name" value="Por_Secre_tail"/>
    <property type="match status" value="1"/>
</dbReference>
<dbReference type="Gene3D" id="3.40.50.12480">
    <property type="match status" value="5"/>
</dbReference>
<organism evidence="4 5">
    <name type="scientific">Wenyingzhuangia heitensis</name>
    <dbReference type="NCBI Taxonomy" id="1487859"/>
    <lineage>
        <taxon>Bacteria</taxon>
        <taxon>Pseudomonadati</taxon>
        <taxon>Bacteroidota</taxon>
        <taxon>Flavobacteriia</taxon>
        <taxon>Flavobacteriales</taxon>
        <taxon>Flavobacteriaceae</taxon>
        <taxon>Wenyingzhuangia</taxon>
    </lineage>
</organism>
<reference evidence="4 5" key="1">
    <citation type="submission" date="2020-03" db="EMBL/GenBank/DDBJ databases">
        <title>Genomic Encyclopedia of Type Strains, Phase IV (KMG-IV): sequencing the most valuable type-strain genomes for metagenomic binning, comparative biology and taxonomic classification.</title>
        <authorList>
            <person name="Goeker M."/>
        </authorList>
    </citation>
    <scope>NUCLEOTIDE SEQUENCE [LARGE SCALE GENOMIC DNA]</scope>
    <source>
        <strain evidence="4 5">DSM 101599</strain>
    </source>
</reference>
<dbReference type="InterPro" id="IPR026444">
    <property type="entry name" value="Secre_tail"/>
</dbReference>
<dbReference type="Gene3D" id="3.80.10.10">
    <property type="entry name" value="Ribonuclease Inhibitor"/>
    <property type="match status" value="13"/>
</dbReference>
<dbReference type="InterPro" id="IPR032675">
    <property type="entry name" value="LRR_dom_sf"/>
</dbReference>
<feature type="signal peptide" evidence="3">
    <location>
        <begin position="1"/>
        <end position="20"/>
    </location>
</feature>
<dbReference type="RefSeq" id="WP_167182771.1">
    <property type="nucleotide sequence ID" value="NZ_JAASQL010000001.1"/>
</dbReference>
<evidence type="ECO:0000256" key="2">
    <source>
        <dbReference type="SAM" id="MobiDB-lite"/>
    </source>
</evidence>
<dbReference type="Pfam" id="PF13306">
    <property type="entry name" value="LRR_5"/>
    <property type="match status" value="14"/>
</dbReference>
<keyword evidence="5" id="KW-1185">Reference proteome</keyword>